<dbReference type="Pfam" id="PF01472">
    <property type="entry name" value="PUA"/>
    <property type="match status" value="1"/>
</dbReference>
<proteinExistence type="inferred from homology"/>
<evidence type="ECO:0000259" key="5">
    <source>
        <dbReference type="SMART" id="SM00359"/>
    </source>
</evidence>
<dbReference type="GO" id="GO:0003723">
    <property type="term" value="F:RNA binding"/>
    <property type="evidence" value="ECO:0007669"/>
    <property type="project" value="InterPro"/>
</dbReference>
<dbReference type="CDD" id="cd21148">
    <property type="entry name" value="PUA_Cbf5"/>
    <property type="match status" value="1"/>
</dbReference>
<dbReference type="PANTHER" id="PTHR23127">
    <property type="entry name" value="CENTROMERE/MICROTUBULE BINDING PROTEIN CBF5"/>
    <property type="match status" value="1"/>
</dbReference>
<dbReference type="EMBL" id="CAJPIZ010002833">
    <property type="protein sequence ID" value="CAG2105563.1"/>
    <property type="molecule type" value="Genomic_DNA"/>
</dbReference>
<feature type="domain" description="Dyskerin-like" evidence="6">
    <location>
        <begin position="71"/>
        <end position="129"/>
    </location>
</feature>
<dbReference type="Pfam" id="PF01509">
    <property type="entry name" value="TruB_N"/>
    <property type="match status" value="1"/>
</dbReference>
<dbReference type="SMART" id="SM01136">
    <property type="entry name" value="DKCLD"/>
    <property type="match status" value="1"/>
</dbReference>
<feature type="compositionally biased region" description="Acidic residues" evidence="4">
    <location>
        <begin position="467"/>
        <end position="476"/>
    </location>
</feature>
<feature type="region of interest" description="Disordered" evidence="4">
    <location>
        <begin position="446"/>
        <end position="499"/>
    </location>
</feature>
<dbReference type="CDD" id="cd02572">
    <property type="entry name" value="PseudoU_synth_hDyskerin"/>
    <property type="match status" value="1"/>
</dbReference>
<dbReference type="InterPro" id="IPR012960">
    <property type="entry name" value="Dyskerin-like"/>
</dbReference>
<dbReference type="InterPro" id="IPR004802">
    <property type="entry name" value="tRNA_PsdUridine_synth_B_fam"/>
</dbReference>
<evidence type="ECO:0000256" key="1">
    <source>
        <dbReference type="ARBA" id="ARBA00000073"/>
    </source>
</evidence>
<dbReference type="InterPro" id="IPR002478">
    <property type="entry name" value="PUA"/>
</dbReference>
<dbReference type="SMART" id="SM00359">
    <property type="entry name" value="PUA"/>
    <property type="match status" value="1"/>
</dbReference>
<dbReference type="NCBIfam" id="NF003280">
    <property type="entry name" value="PRK04270.1"/>
    <property type="match status" value="1"/>
</dbReference>
<feature type="compositionally biased region" description="Polar residues" evidence="4">
    <location>
        <begin position="448"/>
        <end position="459"/>
    </location>
</feature>
<dbReference type="InterPro" id="IPR020103">
    <property type="entry name" value="PsdUridine_synth_cat_dom_sf"/>
</dbReference>
<dbReference type="GO" id="GO:0031118">
    <property type="term" value="P:rRNA pseudouridine synthesis"/>
    <property type="evidence" value="ECO:0007669"/>
    <property type="project" value="TreeGrafter"/>
</dbReference>
<dbReference type="InterPro" id="IPR015947">
    <property type="entry name" value="PUA-like_sf"/>
</dbReference>
<evidence type="ECO:0000256" key="3">
    <source>
        <dbReference type="ARBA" id="ARBA00023235"/>
    </source>
</evidence>
<organism evidence="7">
    <name type="scientific">Medioppia subpectinata</name>
    <dbReference type="NCBI Taxonomy" id="1979941"/>
    <lineage>
        <taxon>Eukaryota</taxon>
        <taxon>Metazoa</taxon>
        <taxon>Ecdysozoa</taxon>
        <taxon>Arthropoda</taxon>
        <taxon>Chelicerata</taxon>
        <taxon>Arachnida</taxon>
        <taxon>Acari</taxon>
        <taxon>Acariformes</taxon>
        <taxon>Sarcoptiformes</taxon>
        <taxon>Oribatida</taxon>
        <taxon>Brachypylina</taxon>
        <taxon>Oppioidea</taxon>
        <taxon>Oppiidae</taxon>
        <taxon>Medioppia</taxon>
    </lineage>
</organism>
<keyword evidence="3" id="KW-0413">Isomerase</keyword>
<dbReference type="InterPro" id="IPR036974">
    <property type="entry name" value="PUA_sf"/>
</dbReference>
<dbReference type="InterPro" id="IPR032819">
    <property type="entry name" value="TruB_C"/>
</dbReference>
<evidence type="ECO:0000313" key="7">
    <source>
        <dbReference type="EMBL" id="CAD7625133.1"/>
    </source>
</evidence>
<dbReference type="Pfam" id="PF08068">
    <property type="entry name" value="DKCLD"/>
    <property type="match status" value="1"/>
</dbReference>
<dbReference type="SUPFAM" id="SSF55120">
    <property type="entry name" value="Pseudouridine synthase"/>
    <property type="match status" value="1"/>
</dbReference>
<dbReference type="Pfam" id="PF16198">
    <property type="entry name" value="TruB_C_2"/>
    <property type="match status" value="1"/>
</dbReference>
<dbReference type="SUPFAM" id="SSF88697">
    <property type="entry name" value="PUA domain-like"/>
    <property type="match status" value="1"/>
</dbReference>
<comment type="catalytic activity">
    <reaction evidence="1">
        <text>a uridine in RNA = a pseudouridine in RNA</text>
        <dbReference type="Rhea" id="RHEA:48348"/>
        <dbReference type="Rhea" id="RHEA-COMP:12068"/>
        <dbReference type="Rhea" id="RHEA-COMP:12069"/>
        <dbReference type="ChEBI" id="CHEBI:65314"/>
        <dbReference type="ChEBI" id="CHEBI:65315"/>
    </reaction>
</comment>
<dbReference type="NCBIfam" id="TIGR00425">
    <property type="entry name" value="CBF5"/>
    <property type="match status" value="1"/>
</dbReference>
<dbReference type="Proteomes" id="UP000759131">
    <property type="component" value="Unassembled WGS sequence"/>
</dbReference>
<dbReference type="PANTHER" id="PTHR23127:SF0">
    <property type="entry name" value="H_ACA RIBONUCLEOPROTEIN COMPLEX SUBUNIT DKC1"/>
    <property type="match status" value="1"/>
</dbReference>
<evidence type="ECO:0000259" key="6">
    <source>
        <dbReference type="SMART" id="SM01136"/>
    </source>
</evidence>
<feature type="domain" description="PUA" evidence="5">
    <location>
        <begin position="320"/>
        <end position="394"/>
    </location>
</feature>
<reference evidence="7" key="1">
    <citation type="submission" date="2020-11" db="EMBL/GenBank/DDBJ databases">
        <authorList>
            <person name="Tran Van P."/>
        </authorList>
    </citation>
    <scope>NUCLEOTIDE SEQUENCE</scope>
</reference>
<dbReference type="GO" id="GO:1990481">
    <property type="term" value="P:mRNA pseudouridine synthesis"/>
    <property type="evidence" value="ECO:0007669"/>
    <property type="project" value="TreeGrafter"/>
</dbReference>
<dbReference type="GO" id="GO:0009982">
    <property type="term" value="F:pseudouridine synthase activity"/>
    <property type="evidence" value="ECO:0007669"/>
    <property type="project" value="InterPro"/>
</dbReference>
<evidence type="ECO:0000256" key="2">
    <source>
        <dbReference type="ARBA" id="ARBA00008999"/>
    </source>
</evidence>
<dbReference type="PROSITE" id="PS50890">
    <property type="entry name" value="PUA"/>
    <property type="match status" value="1"/>
</dbReference>
<dbReference type="AlphaFoldDB" id="A0A7R9KNR0"/>
<protein>
    <submittedName>
        <fullName evidence="7">Uncharacterized protein</fullName>
    </submittedName>
</protein>
<dbReference type="GO" id="GO:0031120">
    <property type="term" value="P:snRNA pseudouridine synthesis"/>
    <property type="evidence" value="ECO:0007669"/>
    <property type="project" value="TreeGrafter"/>
</dbReference>
<dbReference type="InterPro" id="IPR002501">
    <property type="entry name" value="PsdUridine_synth_N"/>
</dbReference>
<feature type="compositionally biased region" description="Basic residues" evidence="4">
    <location>
        <begin position="482"/>
        <end position="491"/>
    </location>
</feature>
<dbReference type="Gene3D" id="3.30.2350.10">
    <property type="entry name" value="Pseudouridine synthase"/>
    <property type="match status" value="1"/>
</dbReference>
<dbReference type="EMBL" id="OC857408">
    <property type="protein sequence ID" value="CAD7625133.1"/>
    <property type="molecule type" value="Genomic_DNA"/>
</dbReference>
<dbReference type="GO" id="GO:0000495">
    <property type="term" value="P:box H/ACA sno(s)RNA 3'-end processing"/>
    <property type="evidence" value="ECO:0007669"/>
    <property type="project" value="TreeGrafter"/>
</dbReference>
<sequence>MDSEGRDEGINGWIYEEKETQISENIRLQVIQEMDSEDTKKKKHKSPKTLGDIQRQQDFFLKPSSAEPSLNAQQWPLLLKNYDRLNVRTNHFTPLSFGCSPFKRDLREYLRSGFINLDKPSNPSSHEVVAWIKRILRVEKTGHSGTLDPKVSGCLIVCIERATRLVKSQQNAGKEYVCIFRLHSAVDSEQTVLKAVETLTGALFQRPPLISAVKRQLRVRTIYESKLLEYNKDKNLGVLWVSCEAGTYVRTLCVHLGLVLGVGGQMQELRRVRSGIQHEGEGLVTMHDIIDAQWLYDNHKDETYLRRVIKPLEALLVSHKRIVMKDSAVNAVCYGAKIMLPGVLKYEDNIEMNDQIVVITTKGEAVCLAIALMTTSTIASSDHGVVAKIKRVLMERDTYPRKWGLGPTATLKKKLMKDGLLTDKGKPNDKTPKDWYLKYHDTTHANETDANSTISSPNGTKGKTEAIEEEGEEEEDVQKVSEKKKKKKKKKKEDNSDSE</sequence>
<evidence type="ECO:0000313" key="8">
    <source>
        <dbReference type="Proteomes" id="UP000759131"/>
    </source>
</evidence>
<name>A0A7R9KNR0_9ACAR</name>
<accession>A0A7R9KNR0</accession>
<dbReference type="NCBIfam" id="TIGR00451">
    <property type="entry name" value="unchar_dom_2"/>
    <property type="match status" value="1"/>
</dbReference>
<dbReference type="InterPro" id="IPR004521">
    <property type="entry name" value="Uncharacterised_CHP00451"/>
</dbReference>
<dbReference type="GO" id="GO:0031429">
    <property type="term" value="C:box H/ACA snoRNP complex"/>
    <property type="evidence" value="ECO:0007669"/>
    <property type="project" value="TreeGrafter"/>
</dbReference>
<dbReference type="Gene3D" id="2.30.130.10">
    <property type="entry name" value="PUA domain"/>
    <property type="match status" value="1"/>
</dbReference>
<keyword evidence="8" id="KW-1185">Reference proteome</keyword>
<comment type="similarity">
    <text evidence="2">Belongs to the pseudouridine synthase TruB family.</text>
</comment>
<gene>
    <name evidence="7" type="ORF">OSB1V03_LOCUS5569</name>
</gene>
<evidence type="ECO:0000256" key="4">
    <source>
        <dbReference type="SAM" id="MobiDB-lite"/>
    </source>
</evidence>
<dbReference type="FunFam" id="3.30.2350.10:FF:000001">
    <property type="entry name" value="H/ACA ribonucleoprotein complex subunit CBF5"/>
    <property type="match status" value="1"/>
</dbReference>
<dbReference type="OrthoDB" id="10250002at2759"/>